<keyword evidence="2" id="KW-1185">Reference proteome</keyword>
<sequence>MVQQVKRMVKGLKGYGATRGLLVGAGGGMHRCFATPSFATRQTGLQASHSPGQVRALKLCTAICVEFIHRSYALLSPLLLSTRK</sequence>
<reference evidence="1 2" key="1">
    <citation type="submission" date="2019-05" db="EMBL/GenBank/DDBJ databases">
        <title>Another draft genome of Portunus trituberculatus and its Hox gene families provides insights of decapod evolution.</title>
        <authorList>
            <person name="Jeong J.-H."/>
            <person name="Song I."/>
            <person name="Kim S."/>
            <person name="Choi T."/>
            <person name="Kim D."/>
            <person name="Ryu S."/>
            <person name="Kim W."/>
        </authorList>
    </citation>
    <scope>NUCLEOTIDE SEQUENCE [LARGE SCALE GENOMIC DNA]</scope>
    <source>
        <tissue evidence="1">Muscle</tissue>
    </source>
</reference>
<dbReference type="Proteomes" id="UP000324222">
    <property type="component" value="Unassembled WGS sequence"/>
</dbReference>
<organism evidence="1 2">
    <name type="scientific">Portunus trituberculatus</name>
    <name type="common">Swimming crab</name>
    <name type="synonym">Neptunus trituberculatus</name>
    <dbReference type="NCBI Taxonomy" id="210409"/>
    <lineage>
        <taxon>Eukaryota</taxon>
        <taxon>Metazoa</taxon>
        <taxon>Ecdysozoa</taxon>
        <taxon>Arthropoda</taxon>
        <taxon>Crustacea</taxon>
        <taxon>Multicrustacea</taxon>
        <taxon>Malacostraca</taxon>
        <taxon>Eumalacostraca</taxon>
        <taxon>Eucarida</taxon>
        <taxon>Decapoda</taxon>
        <taxon>Pleocyemata</taxon>
        <taxon>Brachyura</taxon>
        <taxon>Eubrachyura</taxon>
        <taxon>Portunoidea</taxon>
        <taxon>Portunidae</taxon>
        <taxon>Portuninae</taxon>
        <taxon>Portunus</taxon>
    </lineage>
</organism>
<protein>
    <submittedName>
        <fullName evidence="1">Uncharacterized protein</fullName>
    </submittedName>
</protein>
<name>A0A5B7KBP6_PORTR</name>
<evidence type="ECO:0000313" key="1">
    <source>
        <dbReference type="EMBL" id="MPD04144.1"/>
    </source>
</evidence>
<evidence type="ECO:0000313" key="2">
    <source>
        <dbReference type="Proteomes" id="UP000324222"/>
    </source>
</evidence>
<dbReference type="AlphaFoldDB" id="A0A5B7KBP6"/>
<comment type="caution">
    <text evidence="1">The sequence shown here is derived from an EMBL/GenBank/DDBJ whole genome shotgun (WGS) entry which is preliminary data.</text>
</comment>
<proteinExistence type="predicted"/>
<dbReference type="EMBL" id="VSRR010139605">
    <property type="protein sequence ID" value="MPD04144.1"/>
    <property type="molecule type" value="Genomic_DNA"/>
</dbReference>
<accession>A0A5B7KBP6</accession>
<gene>
    <name evidence="1" type="ORF">E2C01_099817</name>
</gene>